<dbReference type="OrthoDB" id="9790678at2"/>
<dbReference type="NCBIfam" id="NF006671">
    <property type="entry name" value="PRK09219.1"/>
    <property type="match status" value="1"/>
</dbReference>
<comment type="pathway">
    <text evidence="5">Purine metabolism; XMP biosynthesis via salvage pathway; XMP from xanthine: step 1/1.</text>
</comment>
<dbReference type="Pfam" id="PF00156">
    <property type="entry name" value="Pribosyltran"/>
    <property type="match status" value="1"/>
</dbReference>
<dbReference type="GO" id="GO:0000310">
    <property type="term" value="F:xanthine phosphoribosyltransferase activity"/>
    <property type="evidence" value="ECO:0007669"/>
    <property type="project" value="UniProtKB-UniRule"/>
</dbReference>
<keyword evidence="4 5" id="KW-0660">Purine salvage</keyword>
<reference evidence="8 9" key="1">
    <citation type="submission" date="2019-03" db="EMBL/GenBank/DDBJ databases">
        <title>Draft genome sequence data and analysis of a Fermenting Bacterium, Soehngenia longevitae strain 1933PT, isolated from petroleum reservoir in Azerbaijan.</title>
        <authorList>
            <person name="Grouzdev D.S."/>
            <person name="Bidzhieva S.K."/>
            <person name="Sokolova D.S."/>
            <person name="Tourova T.P."/>
            <person name="Poltaraus A.B."/>
            <person name="Nazina T.N."/>
        </authorList>
    </citation>
    <scope>NUCLEOTIDE SEQUENCE [LARGE SCALE GENOMIC DNA]</scope>
    <source>
        <strain evidence="8 9">1933P</strain>
    </source>
</reference>
<dbReference type="GO" id="GO:0005737">
    <property type="term" value="C:cytoplasm"/>
    <property type="evidence" value="ECO:0007669"/>
    <property type="project" value="UniProtKB-SubCell"/>
</dbReference>
<dbReference type="InterPro" id="IPR010079">
    <property type="entry name" value="Xanthine_PRibTrfase"/>
</dbReference>
<feature type="binding site" evidence="5">
    <location>
        <position position="156"/>
    </location>
    <ligand>
        <name>xanthine</name>
        <dbReference type="ChEBI" id="CHEBI:17712"/>
    </ligand>
</feature>
<dbReference type="Gene3D" id="3.40.50.2020">
    <property type="match status" value="1"/>
</dbReference>
<dbReference type="InterPro" id="IPR050118">
    <property type="entry name" value="Pur/Pyrimidine_PRTase"/>
</dbReference>
<dbReference type="GO" id="GO:0032265">
    <property type="term" value="P:XMP salvage"/>
    <property type="evidence" value="ECO:0007669"/>
    <property type="project" value="UniProtKB-UniRule"/>
</dbReference>
<evidence type="ECO:0000256" key="3">
    <source>
        <dbReference type="ARBA" id="ARBA00022679"/>
    </source>
</evidence>
<proteinExistence type="inferred from homology"/>
<dbReference type="AlphaFoldDB" id="A0A4Z0D1Q7"/>
<feature type="binding site" evidence="5">
    <location>
        <begin position="128"/>
        <end position="132"/>
    </location>
    <ligand>
        <name>5-phospho-alpha-D-ribose 1-diphosphate</name>
        <dbReference type="ChEBI" id="CHEBI:58017"/>
    </ligand>
</feature>
<keyword evidence="1 5" id="KW-0963">Cytoplasm</keyword>
<evidence type="ECO:0000256" key="1">
    <source>
        <dbReference type="ARBA" id="ARBA00022490"/>
    </source>
</evidence>
<comment type="subcellular location">
    <subcellularLocation>
        <location evidence="5">Cytoplasm</location>
    </subcellularLocation>
</comment>
<evidence type="ECO:0000256" key="6">
    <source>
        <dbReference type="NCBIfam" id="TIGR01744"/>
    </source>
</evidence>
<dbReference type="RefSeq" id="WP_135271458.1">
    <property type="nucleotide sequence ID" value="NZ_SRIB01000010.1"/>
</dbReference>
<gene>
    <name evidence="5" type="primary">xpt</name>
    <name evidence="8" type="ORF">E4100_07695</name>
</gene>
<evidence type="ECO:0000313" key="9">
    <source>
        <dbReference type="Proteomes" id="UP000298381"/>
    </source>
</evidence>
<evidence type="ECO:0000259" key="7">
    <source>
        <dbReference type="Pfam" id="PF00156"/>
    </source>
</evidence>
<sequence>MEYLKNRIIKDSTVKDNNIIMVDSFLNHQLDIKLLNKIGKEFYERFKDKNINKILTIEASGIAIAAITAQYFDVDVVFAKKTLSTNLDDNTYESKVNSYTKNETYTVRVAKKFINKQDKILIIDDFLANGKALEGLIDIIDQANAKVEGIGIVIEKGFQKGGDIIREKGLDLESLVIIDGVKDGSIIFRE</sequence>
<keyword evidence="2 5" id="KW-0328">Glycosyltransferase</keyword>
<evidence type="ECO:0000256" key="2">
    <source>
        <dbReference type="ARBA" id="ARBA00022676"/>
    </source>
</evidence>
<comment type="function">
    <text evidence="5">Converts the preformed base xanthine, a product of nucleic acid breakdown, to xanthosine 5'-monophosphate (XMP), so it can be reused for RNA or DNA synthesis.</text>
</comment>
<dbReference type="UniPathway" id="UPA00602">
    <property type="reaction ID" value="UER00658"/>
</dbReference>
<protein>
    <recommendedName>
        <fullName evidence="5 6">Xanthine phosphoribosyltransferase</fullName>
        <shortName evidence="5">XPRTase</shortName>
        <ecNumber evidence="5 6">2.4.2.22</ecNumber>
    </recommendedName>
</protein>
<name>A0A4Z0D1Q7_9FIRM</name>
<comment type="caution">
    <text evidence="5">Lacks conserved residue(s) required for the propagation of feature annotation.</text>
</comment>
<dbReference type="SUPFAM" id="SSF53271">
    <property type="entry name" value="PRTase-like"/>
    <property type="match status" value="1"/>
</dbReference>
<feature type="binding site" evidence="5">
    <location>
        <position position="27"/>
    </location>
    <ligand>
        <name>xanthine</name>
        <dbReference type="ChEBI" id="CHEBI:17712"/>
    </ligand>
</feature>
<evidence type="ECO:0000256" key="5">
    <source>
        <dbReference type="HAMAP-Rule" id="MF_01184"/>
    </source>
</evidence>
<comment type="similarity">
    <text evidence="5">Belongs to the purine/pyrimidine phosphoribosyltransferase family. Xpt subfamily.</text>
</comment>
<feature type="domain" description="Phosphoribosyltransferase" evidence="7">
    <location>
        <begin position="23"/>
        <end position="157"/>
    </location>
</feature>
<organism evidence="8 9">
    <name type="scientific">Soehngenia longivitae</name>
    <dbReference type="NCBI Taxonomy" id="2562294"/>
    <lineage>
        <taxon>Bacteria</taxon>
        <taxon>Bacillati</taxon>
        <taxon>Bacillota</taxon>
        <taxon>Tissierellia</taxon>
        <taxon>Tissierellales</taxon>
        <taxon>Tissierellaceae</taxon>
        <taxon>Soehngenia</taxon>
    </lineage>
</organism>
<dbReference type="NCBIfam" id="TIGR01744">
    <property type="entry name" value="XPRTase"/>
    <property type="match status" value="1"/>
</dbReference>
<accession>A0A4Z0D1Q7</accession>
<comment type="subunit">
    <text evidence="5">Homodimer.</text>
</comment>
<dbReference type="GO" id="GO:0046110">
    <property type="term" value="P:xanthine metabolic process"/>
    <property type="evidence" value="ECO:0007669"/>
    <property type="project" value="UniProtKB-UniRule"/>
</dbReference>
<dbReference type="EMBL" id="SRIB01000010">
    <property type="protein sequence ID" value="TFZ39690.1"/>
    <property type="molecule type" value="Genomic_DNA"/>
</dbReference>
<keyword evidence="9" id="KW-1185">Reference proteome</keyword>
<comment type="catalytic activity">
    <reaction evidence="5">
        <text>XMP + diphosphate = xanthine + 5-phospho-alpha-D-ribose 1-diphosphate</text>
        <dbReference type="Rhea" id="RHEA:10800"/>
        <dbReference type="ChEBI" id="CHEBI:17712"/>
        <dbReference type="ChEBI" id="CHEBI:33019"/>
        <dbReference type="ChEBI" id="CHEBI:57464"/>
        <dbReference type="ChEBI" id="CHEBI:58017"/>
        <dbReference type="EC" id="2.4.2.22"/>
    </reaction>
</comment>
<dbReference type="PANTHER" id="PTHR43864:SF1">
    <property type="entry name" value="XANTHINE PHOSPHORIBOSYLTRANSFERASE"/>
    <property type="match status" value="1"/>
</dbReference>
<dbReference type="GO" id="GO:0006166">
    <property type="term" value="P:purine ribonucleoside salvage"/>
    <property type="evidence" value="ECO:0007669"/>
    <property type="project" value="UniProtKB-KW"/>
</dbReference>
<dbReference type="HAMAP" id="MF_01184">
    <property type="entry name" value="XPRTase"/>
    <property type="match status" value="1"/>
</dbReference>
<dbReference type="InterPro" id="IPR029057">
    <property type="entry name" value="PRTase-like"/>
</dbReference>
<dbReference type="Proteomes" id="UP000298381">
    <property type="component" value="Unassembled WGS sequence"/>
</dbReference>
<evidence type="ECO:0000313" key="8">
    <source>
        <dbReference type="EMBL" id="TFZ39690.1"/>
    </source>
</evidence>
<dbReference type="EC" id="2.4.2.22" evidence="5 6"/>
<comment type="caution">
    <text evidence="8">The sequence shown here is derived from an EMBL/GenBank/DDBJ whole genome shotgun (WGS) entry which is preliminary data.</text>
</comment>
<evidence type="ECO:0000256" key="4">
    <source>
        <dbReference type="ARBA" id="ARBA00022726"/>
    </source>
</evidence>
<keyword evidence="3 5" id="KW-0808">Transferase</keyword>
<dbReference type="PANTHER" id="PTHR43864">
    <property type="entry name" value="HYPOXANTHINE/GUANINE PHOSPHORIBOSYLTRANSFERASE"/>
    <property type="match status" value="1"/>
</dbReference>
<dbReference type="InterPro" id="IPR000836">
    <property type="entry name" value="PRTase_dom"/>
</dbReference>
<dbReference type="CDD" id="cd06223">
    <property type="entry name" value="PRTases_typeI"/>
    <property type="match status" value="1"/>
</dbReference>